<feature type="signal peptide" evidence="1">
    <location>
        <begin position="1"/>
        <end position="22"/>
    </location>
</feature>
<evidence type="ECO:0000313" key="3">
    <source>
        <dbReference type="EMBL" id="GAA3919849.1"/>
    </source>
</evidence>
<evidence type="ECO:0000313" key="4">
    <source>
        <dbReference type="Proteomes" id="UP001501727"/>
    </source>
</evidence>
<comment type="caution">
    <text evidence="3">The sequence shown here is derived from an EMBL/GenBank/DDBJ whole genome shotgun (WGS) entry which is preliminary data.</text>
</comment>
<evidence type="ECO:0000259" key="2">
    <source>
        <dbReference type="Pfam" id="PF13349"/>
    </source>
</evidence>
<dbReference type="InterPro" id="IPR025164">
    <property type="entry name" value="Toastrack_DUF4097"/>
</dbReference>
<sequence length="296" mass="31257">MTIRFRILLPLLLALLPAAALASTPINETRPLDADGKVEISNVKGRIEVRTWDKPQVRIGGSLGRGVEKLEIGDGGRSLKIKVRYPRNSRNTEPTSLVIDVPTRASLDIDGVAARISVTGTAGRELEIDSVSGDVTVAGAPRQADIESVSGDLHLTLNSDDVEVQSVSGTITLRGRLKGEIEAETVSGNITVDSRGERVRRLSSNTVSGNATLQVGLADGGQVKAESVSGNIKVVTPRALSANVHGESFSGHLRAPGVSIDKPRYGPGSSFEHRYGSGSGEIHLETFSGSVELLLQ</sequence>
<organism evidence="3 4">
    <name type="scientific">Luteimonas lutimaris</name>
    <dbReference type="NCBI Taxonomy" id="698645"/>
    <lineage>
        <taxon>Bacteria</taxon>
        <taxon>Pseudomonadati</taxon>
        <taxon>Pseudomonadota</taxon>
        <taxon>Gammaproteobacteria</taxon>
        <taxon>Lysobacterales</taxon>
        <taxon>Lysobacteraceae</taxon>
        <taxon>Luteimonas</taxon>
    </lineage>
</organism>
<accession>A0ABP7MC00</accession>
<gene>
    <name evidence="3" type="ORF">GCM10022229_11830</name>
</gene>
<keyword evidence="4" id="KW-1185">Reference proteome</keyword>
<name>A0ABP7MC00_9GAMM</name>
<feature type="chain" id="PRO_5046106426" evidence="1">
    <location>
        <begin position="23"/>
        <end position="296"/>
    </location>
</feature>
<protein>
    <submittedName>
        <fullName evidence="3">DUF4097 family beta strand repeat-containing protein</fullName>
    </submittedName>
</protein>
<dbReference type="Proteomes" id="UP001501727">
    <property type="component" value="Unassembled WGS sequence"/>
</dbReference>
<dbReference type="RefSeq" id="WP_344759028.1">
    <property type="nucleotide sequence ID" value="NZ_BAAAZU010000004.1"/>
</dbReference>
<reference evidence="4" key="1">
    <citation type="journal article" date="2019" name="Int. J. Syst. Evol. Microbiol.">
        <title>The Global Catalogue of Microorganisms (GCM) 10K type strain sequencing project: providing services to taxonomists for standard genome sequencing and annotation.</title>
        <authorList>
            <consortium name="The Broad Institute Genomics Platform"/>
            <consortium name="The Broad Institute Genome Sequencing Center for Infectious Disease"/>
            <person name="Wu L."/>
            <person name="Ma J."/>
        </authorList>
    </citation>
    <scope>NUCLEOTIDE SEQUENCE [LARGE SCALE GENOMIC DNA]</scope>
    <source>
        <strain evidence="4">JCM 16916</strain>
    </source>
</reference>
<dbReference type="Gene3D" id="2.160.20.120">
    <property type="match status" value="1"/>
</dbReference>
<dbReference type="Pfam" id="PF13349">
    <property type="entry name" value="DUF4097"/>
    <property type="match status" value="1"/>
</dbReference>
<proteinExistence type="predicted"/>
<feature type="domain" description="DUF4097" evidence="2">
    <location>
        <begin position="105"/>
        <end position="215"/>
    </location>
</feature>
<evidence type="ECO:0000256" key="1">
    <source>
        <dbReference type="SAM" id="SignalP"/>
    </source>
</evidence>
<keyword evidence="1" id="KW-0732">Signal</keyword>
<dbReference type="EMBL" id="BAAAZU010000004">
    <property type="protein sequence ID" value="GAA3919849.1"/>
    <property type="molecule type" value="Genomic_DNA"/>
</dbReference>